<dbReference type="InterPro" id="IPR018714">
    <property type="entry name" value="DUF2237"/>
</dbReference>
<dbReference type="PANTHER" id="PTHR37466:SF1">
    <property type="entry name" value="SLR1628 PROTEIN"/>
    <property type="match status" value="1"/>
</dbReference>
<dbReference type="OrthoDB" id="9792525at2"/>
<gene>
    <name evidence="1" type="ORF">C9J01_10030</name>
</gene>
<proteinExistence type="predicted"/>
<dbReference type="PANTHER" id="PTHR37466">
    <property type="entry name" value="SLR1628 PROTEIN"/>
    <property type="match status" value="1"/>
</dbReference>
<reference evidence="1 2" key="1">
    <citation type="submission" date="2018-03" db="EMBL/GenBank/DDBJ databases">
        <title>Whole genome sequencing of Histamine producing bacteria.</title>
        <authorList>
            <person name="Butler K."/>
        </authorList>
    </citation>
    <scope>NUCLEOTIDE SEQUENCE [LARGE SCALE GENOMIC DNA]</scope>
    <source>
        <strain evidence="1 2">DSM 19138</strain>
    </source>
</reference>
<name>A0A2T3NF45_9GAMM</name>
<dbReference type="RefSeq" id="WP_107298012.1">
    <property type="nucleotide sequence ID" value="NZ_PYMB01000003.1"/>
</dbReference>
<dbReference type="EMBL" id="PYMB01000003">
    <property type="protein sequence ID" value="PSW13187.1"/>
    <property type="molecule type" value="Genomic_DNA"/>
</dbReference>
<accession>A0A2T3NF45</accession>
<dbReference type="Pfam" id="PF09996">
    <property type="entry name" value="DUF2237"/>
    <property type="match status" value="1"/>
</dbReference>
<sequence length="123" mass="13254">MTGKTNVLGGPLALCNCSPTTGFFRDGYCRTDHSDAGLHVVCALVTDEFLAFTKAQGNDLSTPRPEFDFPGLAPGDRWCLCAQRWKEAWQAGCAPPVVLASCEVSTLDIIPIDVLKQHAVDSK</sequence>
<dbReference type="Gene3D" id="3.30.56.110">
    <property type="entry name" value="Protein of unknown function DUF2237"/>
    <property type="match status" value="1"/>
</dbReference>
<dbReference type="AlphaFoldDB" id="A0A2T3NF45"/>
<dbReference type="Proteomes" id="UP000241346">
    <property type="component" value="Unassembled WGS sequence"/>
</dbReference>
<organism evidence="1 2">
    <name type="scientific">Photobacterium rosenbergii</name>
    <dbReference type="NCBI Taxonomy" id="294936"/>
    <lineage>
        <taxon>Bacteria</taxon>
        <taxon>Pseudomonadati</taxon>
        <taxon>Pseudomonadota</taxon>
        <taxon>Gammaproteobacteria</taxon>
        <taxon>Vibrionales</taxon>
        <taxon>Vibrionaceae</taxon>
        <taxon>Photobacterium</taxon>
    </lineage>
</organism>
<evidence type="ECO:0000313" key="2">
    <source>
        <dbReference type="Proteomes" id="UP000241346"/>
    </source>
</evidence>
<protein>
    <submittedName>
        <fullName evidence="1">DUF2237 domain-containing protein</fullName>
    </submittedName>
</protein>
<evidence type="ECO:0000313" key="1">
    <source>
        <dbReference type="EMBL" id="PSW13187.1"/>
    </source>
</evidence>
<comment type="caution">
    <text evidence="1">The sequence shown here is derived from an EMBL/GenBank/DDBJ whole genome shotgun (WGS) entry which is preliminary data.</text>
</comment>